<dbReference type="Proteomes" id="UP000250266">
    <property type="component" value="Unassembled WGS sequence"/>
</dbReference>
<evidence type="ECO:0000256" key="2">
    <source>
        <dbReference type="SAM" id="Phobius"/>
    </source>
</evidence>
<keyword evidence="2" id="KW-0812">Transmembrane</keyword>
<reference evidence="3 4" key="1">
    <citation type="journal article" date="2016" name="Nat. Commun.">
        <title>Ectomycorrhizal ecology is imprinted in the genome of the dominant symbiotic fungus Cenococcum geophilum.</title>
        <authorList>
            <consortium name="DOE Joint Genome Institute"/>
            <person name="Peter M."/>
            <person name="Kohler A."/>
            <person name="Ohm R.A."/>
            <person name="Kuo A."/>
            <person name="Krutzmann J."/>
            <person name="Morin E."/>
            <person name="Arend M."/>
            <person name="Barry K.W."/>
            <person name="Binder M."/>
            <person name="Choi C."/>
            <person name="Clum A."/>
            <person name="Copeland A."/>
            <person name="Grisel N."/>
            <person name="Haridas S."/>
            <person name="Kipfer T."/>
            <person name="LaButti K."/>
            <person name="Lindquist E."/>
            <person name="Lipzen A."/>
            <person name="Maire R."/>
            <person name="Meier B."/>
            <person name="Mihaltcheva S."/>
            <person name="Molinier V."/>
            <person name="Murat C."/>
            <person name="Poggeler S."/>
            <person name="Quandt C.A."/>
            <person name="Sperisen C."/>
            <person name="Tritt A."/>
            <person name="Tisserant E."/>
            <person name="Crous P.W."/>
            <person name="Henrissat B."/>
            <person name="Nehls U."/>
            <person name="Egli S."/>
            <person name="Spatafora J.W."/>
            <person name="Grigoriev I.V."/>
            <person name="Martin F.M."/>
        </authorList>
    </citation>
    <scope>NUCLEOTIDE SEQUENCE [LARGE SCALE GENOMIC DNA]</scope>
    <source>
        <strain evidence="3 4">CBS 459.81</strain>
    </source>
</reference>
<gene>
    <name evidence="3" type="ORF">K432DRAFT_382867</name>
</gene>
<keyword evidence="2" id="KW-1133">Transmembrane helix</keyword>
<accession>A0A8E2E9W8</accession>
<dbReference type="EMBL" id="KV744993">
    <property type="protein sequence ID" value="OCK79678.1"/>
    <property type="molecule type" value="Genomic_DNA"/>
</dbReference>
<proteinExistence type="predicted"/>
<name>A0A8E2E9W8_9PEZI</name>
<feature type="transmembrane region" description="Helical" evidence="2">
    <location>
        <begin position="117"/>
        <end position="137"/>
    </location>
</feature>
<organism evidence="3 4">
    <name type="scientific">Lepidopterella palustris CBS 459.81</name>
    <dbReference type="NCBI Taxonomy" id="1314670"/>
    <lineage>
        <taxon>Eukaryota</taxon>
        <taxon>Fungi</taxon>
        <taxon>Dikarya</taxon>
        <taxon>Ascomycota</taxon>
        <taxon>Pezizomycotina</taxon>
        <taxon>Dothideomycetes</taxon>
        <taxon>Pleosporomycetidae</taxon>
        <taxon>Mytilinidiales</taxon>
        <taxon>Argynnaceae</taxon>
        <taxon>Lepidopterella</taxon>
    </lineage>
</organism>
<evidence type="ECO:0000256" key="1">
    <source>
        <dbReference type="SAM" id="MobiDB-lite"/>
    </source>
</evidence>
<evidence type="ECO:0000313" key="4">
    <source>
        <dbReference type="Proteomes" id="UP000250266"/>
    </source>
</evidence>
<sequence length="140" mass="15866">MTGRNCPLQVLNPAASTDVESLTTLPPPLPPHSPPTPDLWPYAQKLLHKQRLARTEIHNIRRHWYDSGRDLPTLRELEERDARYESELDEIALVLGVTRQELVQSPRVRIEGSAVKHWMAAVWLGVLALGGMGFIWYPTG</sequence>
<feature type="compositionally biased region" description="Pro residues" evidence="1">
    <location>
        <begin position="25"/>
        <end position="37"/>
    </location>
</feature>
<keyword evidence="4" id="KW-1185">Reference proteome</keyword>
<evidence type="ECO:0000313" key="3">
    <source>
        <dbReference type="EMBL" id="OCK79678.1"/>
    </source>
</evidence>
<feature type="region of interest" description="Disordered" evidence="1">
    <location>
        <begin position="1"/>
        <end position="37"/>
    </location>
</feature>
<protein>
    <submittedName>
        <fullName evidence="3">Uncharacterized protein</fullName>
    </submittedName>
</protein>
<dbReference type="AlphaFoldDB" id="A0A8E2E9W8"/>
<keyword evidence="2" id="KW-0472">Membrane</keyword>